<dbReference type="InterPro" id="IPR003533">
    <property type="entry name" value="Doublecortin_dom"/>
</dbReference>
<sequence>MAVCNEKLANSIFLSETWTITETQSSTSQNAKMSCHKHNFHCFSAVGREGYHKSSLPFEHHTTWLPRIPQHGMAAHHELEQECRLCSAYRHVQTLEDAENQLLPFYHTHPPYHHQPHQYVLREPGGHEETHSANECHLHDRRNNKKIVLVKNSDPSFKKTIMLHFRGLRSFGLFLEEVSELMQYHIRKLYTQEGCKVDSVQSLLQCPGVLICVGREPSHPLIMENFDKTSSYKLPKLSGKSHATERTEGKERLTAKTSIILPNLEDDNRATKHSVSSGKSVPDGRDSADIVNSCPPGGDSMRDDDIEKQVRVNKDGSLSMEMKVRFRLPNDETLHWLLQVAWRVSTQRKELLKKRVS</sequence>
<reference evidence="8 9" key="1">
    <citation type="submission" date="2021-06" db="EMBL/GenBank/DDBJ databases">
        <authorList>
            <person name="Palmer J.M."/>
        </authorList>
    </citation>
    <scope>NUCLEOTIDE SEQUENCE [LARGE SCALE GENOMIC DNA]</scope>
    <source>
        <strain evidence="8 9">GA_2019</strain>
        <tissue evidence="8">Muscle</tissue>
    </source>
</reference>
<comment type="caution">
    <text evidence="8">The sequence shown here is derived from an EMBL/GenBank/DDBJ whole genome shotgun (WGS) entry which is preliminary data.</text>
</comment>
<evidence type="ECO:0000256" key="5">
    <source>
        <dbReference type="ARBA" id="ARBA00023273"/>
    </source>
</evidence>
<dbReference type="InterPro" id="IPR036572">
    <property type="entry name" value="Doublecortin_dom_sf"/>
</dbReference>
<dbReference type="Proteomes" id="UP001476798">
    <property type="component" value="Unassembled WGS sequence"/>
</dbReference>
<evidence type="ECO:0000256" key="4">
    <source>
        <dbReference type="ARBA" id="ARBA00022737"/>
    </source>
</evidence>
<gene>
    <name evidence="8" type="ORF">GOODEAATRI_009168</name>
</gene>
<organism evidence="8 9">
    <name type="scientific">Goodea atripinnis</name>
    <dbReference type="NCBI Taxonomy" id="208336"/>
    <lineage>
        <taxon>Eukaryota</taxon>
        <taxon>Metazoa</taxon>
        <taxon>Chordata</taxon>
        <taxon>Craniata</taxon>
        <taxon>Vertebrata</taxon>
        <taxon>Euteleostomi</taxon>
        <taxon>Actinopterygii</taxon>
        <taxon>Neopterygii</taxon>
        <taxon>Teleostei</taxon>
        <taxon>Neoteleostei</taxon>
        <taxon>Acanthomorphata</taxon>
        <taxon>Ovalentaria</taxon>
        <taxon>Atherinomorphae</taxon>
        <taxon>Cyprinodontiformes</taxon>
        <taxon>Goodeidae</taxon>
        <taxon>Goodea</taxon>
    </lineage>
</organism>
<proteinExistence type="predicted"/>
<feature type="domain" description="Doublecortin" evidence="7">
    <location>
        <begin position="145"/>
        <end position="224"/>
    </location>
</feature>
<accession>A0ABV0PCQ7</accession>
<dbReference type="Gene3D" id="3.10.20.230">
    <property type="entry name" value="Doublecortin domain"/>
    <property type="match status" value="1"/>
</dbReference>
<evidence type="ECO:0000256" key="2">
    <source>
        <dbReference type="ARBA" id="ARBA00004496"/>
    </source>
</evidence>
<dbReference type="PANTHER" id="PTHR23005">
    <property type="entry name" value="RETINITIS PIGMENTOSA 1 PROTEIN"/>
    <property type="match status" value="1"/>
</dbReference>
<dbReference type="SUPFAM" id="SSF89837">
    <property type="entry name" value="Doublecortin (DC)"/>
    <property type="match status" value="1"/>
</dbReference>
<evidence type="ECO:0000259" key="7">
    <source>
        <dbReference type="PROSITE" id="PS50309"/>
    </source>
</evidence>
<keyword evidence="9" id="KW-1185">Reference proteome</keyword>
<dbReference type="PROSITE" id="PS50309">
    <property type="entry name" value="DC"/>
    <property type="match status" value="1"/>
</dbReference>
<evidence type="ECO:0000313" key="8">
    <source>
        <dbReference type="EMBL" id="MEQ2181225.1"/>
    </source>
</evidence>
<keyword evidence="4" id="KW-0677">Repeat</keyword>
<evidence type="ECO:0000313" key="9">
    <source>
        <dbReference type="Proteomes" id="UP001476798"/>
    </source>
</evidence>
<protein>
    <recommendedName>
        <fullName evidence="7">Doublecortin domain-containing protein</fullName>
    </recommendedName>
</protein>
<evidence type="ECO:0000256" key="6">
    <source>
        <dbReference type="SAM" id="MobiDB-lite"/>
    </source>
</evidence>
<dbReference type="PANTHER" id="PTHR23005:SF3">
    <property type="entry name" value="RETINITIS PIGMENTOSA 1-LIKE 1 PROTEIN"/>
    <property type="match status" value="1"/>
</dbReference>
<keyword evidence="3" id="KW-0963">Cytoplasm</keyword>
<comment type="subcellular location">
    <subcellularLocation>
        <location evidence="1">Cell projection</location>
    </subcellularLocation>
    <subcellularLocation>
        <location evidence="2">Cytoplasm</location>
    </subcellularLocation>
</comment>
<evidence type="ECO:0000256" key="3">
    <source>
        <dbReference type="ARBA" id="ARBA00022490"/>
    </source>
</evidence>
<dbReference type="EMBL" id="JAHRIO010070471">
    <property type="protein sequence ID" value="MEQ2181225.1"/>
    <property type="molecule type" value="Genomic_DNA"/>
</dbReference>
<keyword evidence="5" id="KW-0966">Cell projection</keyword>
<name>A0ABV0PCQ7_9TELE</name>
<evidence type="ECO:0000256" key="1">
    <source>
        <dbReference type="ARBA" id="ARBA00004316"/>
    </source>
</evidence>
<dbReference type="Pfam" id="PF03607">
    <property type="entry name" value="DCX"/>
    <property type="match status" value="1"/>
</dbReference>
<feature type="region of interest" description="Disordered" evidence="6">
    <location>
        <begin position="266"/>
        <end position="303"/>
    </location>
</feature>